<dbReference type="RefSeq" id="WP_229788146.1">
    <property type="nucleotide sequence ID" value="NZ_BMPV01000001.1"/>
</dbReference>
<gene>
    <name evidence="3" type="ORF">FHX40_2075</name>
</gene>
<proteinExistence type="predicted"/>
<name>A0A543IXR5_9ACTN</name>
<evidence type="ECO:0000256" key="1">
    <source>
        <dbReference type="SAM" id="MobiDB-lite"/>
    </source>
</evidence>
<keyword evidence="4" id="KW-1185">Reference proteome</keyword>
<feature type="transmembrane region" description="Helical" evidence="2">
    <location>
        <begin position="54"/>
        <end position="75"/>
    </location>
</feature>
<keyword evidence="2" id="KW-0812">Transmembrane</keyword>
<feature type="compositionally biased region" description="Basic and acidic residues" evidence="1">
    <location>
        <begin position="82"/>
        <end position="92"/>
    </location>
</feature>
<protein>
    <submittedName>
        <fullName evidence="3">DUF3099 family protein</fullName>
    </submittedName>
</protein>
<keyword evidence="2" id="KW-0472">Membrane</keyword>
<feature type="region of interest" description="Disordered" evidence="1">
    <location>
        <begin position="82"/>
        <end position="107"/>
    </location>
</feature>
<evidence type="ECO:0000256" key="2">
    <source>
        <dbReference type="SAM" id="Phobius"/>
    </source>
</evidence>
<keyword evidence="2" id="KW-1133">Transmembrane helix</keyword>
<dbReference type="Proteomes" id="UP000319213">
    <property type="component" value="Unassembled WGS sequence"/>
</dbReference>
<evidence type="ECO:0000313" key="4">
    <source>
        <dbReference type="Proteomes" id="UP000319213"/>
    </source>
</evidence>
<dbReference type="InterPro" id="IPR021449">
    <property type="entry name" value="DUF3099"/>
</dbReference>
<dbReference type="Pfam" id="PF11298">
    <property type="entry name" value="DUF3099"/>
    <property type="match status" value="1"/>
</dbReference>
<evidence type="ECO:0000313" key="3">
    <source>
        <dbReference type="EMBL" id="TQM75369.1"/>
    </source>
</evidence>
<dbReference type="AlphaFoldDB" id="A0A543IXR5"/>
<sequence>MKAWRGRRVVHEITDAKPSLSEDIGRREKRYLIQMGIRTICLILAVLVDAPWPIRALFVAGAVFLPYFAVVGANAGREEGRESRLTAFDKAETNQNEIPRHRREIGS</sequence>
<organism evidence="3 4">
    <name type="scientific">Thermopolyspora flexuosa</name>
    <dbReference type="NCBI Taxonomy" id="103836"/>
    <lineage>
        <taxon>Bacteria</taxon>
        <taxon>Bacillati</taxon>
        <taxon>Actinomycetota</taxon>
        <taxon>Actinomycetes</taxon>
        <taxon>Streptosporangiales</taxon>
        <taxon>Streptosporangiaceae</taxon>
        <taxon>Thermopolyspora</taxon>
    </lineage>
</organism>
<comment type="caution">
    <text evidence="3">The sequence shown here is derived from an EMBL/GenBank/DDBJ whole genome shotgun (WGS) entry which is preliminary data.</text>
</comment>
<reference evidence="3 4" key="1">
    <citation type="submission" date="2019-06" db="EMBL/GenBank/DDBJ databases">
        <title>Sequencing the genomes of 1000 actinobacteria strains.</title>
        <authorList>
            <person name="Klenk H.-P."/>
        </authorList>
    </citation>
    <scope>NUCLEOTIDE SEQUENCE [LARGE SCALE GENOMIC DNA]</scope>
    <source>
        <strain evidence="3 4">DSM 43186</strain>
    </source>
</reference>
<accession>A0A543IXR5</accession>
<feature type="transmembrane region" description="Helical" evidence="2">
    <location>
        <begin position="31"/>
        <end position="48"/>
    </location>
</feature>
<dbReference type="EMBL" id="VFPQ01000001">
    <property type="protein sequence ID" value="TQM75369.1"/>
    <property type="molecule type" value="Genomic_DNA"/>
</dbReference>